<comment type="similarity">
    <text evidence="4 14">Belongs to the galactose-1-phosphate uridylyltransferase type 1 family.</text>
</comment>
<comment type="cofactor">
    <cofactor evidence="2">
        <name>Zn(2+)</name>
        <dbReference type="ChEBI" id="CHEBI:29105"/>
    </cofactor>
</comment>
<dbReference type="InterPro" id="IPR005850">
    <property type="entry name" value="GalP_Utransf_C"/>
</dbReference>
<dbReference type="PANTHER" id="PTHR11943">
    <property type="entry name" value="GALACTOSE-1-PHOSPHATE URIDYLYLTRANSFERASE"/>
    <property type="match status" value="1"/>
</dbReference>
<dbReference type="Pfam" id="PF01087">
    <property type="entry name" value="GalP_UDP_transf"/>
    <property type="match status" value="1"/>
</dbReference>
<dbReference type="InterPro" id="IPR005849">
    <property type="entry name" value="GalP_Utransf_N"/>
</dbReference>
<evidence type="ECO:0000256" key="7">
    <source>
        <dbReference type="ARBA" id="ARBA00022679"/>
    </source>
</evidence>
<gene>
    <name evidence="17" type="primary">galT</name>
    <name evidence="17" type="ORF">G9H71_18065</name>
</gene>
<evidence type="ECO:0000313" key="17">
    <source>
        <dbReference type="EMBL" id="NHC15691.1"/>
    </source>
</evidence>
<dbReference type="InterPro" id="IPR019779">
    <property type="entry name" value="GalP_UDPtransf1_His-AS"/>
</dbReference>
<dbReference type="NCBIfam" id="TIGR00209">
    <property type="entry name" value="galT_1"/>
    <property type="match status" value="1"/>
</dbReference>
<feature type="domain" description="Galactose-1-phosphate uridyl transferase C-terminal" evidence="16">
    <location>
        <begin position="195"/>
        <end position="308"/>
    </location>
</feature>
<dbReference type="EMBL" id="JAANNP010000047">
    <property type="protein sequence ID" value="NHC15691.1"/>
    <property type="molecule type" value="Genomic_DNA"/>
</dbReference>
<dbReference type="EC" id="2.7.7.12" evidence="5 13"/>
<comment type="pathway">
    <text evidence="3 14">Carbohydrate metabolism; galactose metabolism.</text>
</comment>
<keyword evidence="12 14" id="KW-0119">Carbohydrate metabolism</keyword>
<evidence type="ECO:0000256" key="1">
    <source>
        <dbReference type="ARBA" id="ARBA00001107"/>
    </source>
</evidence>
<feature type="domain" description="Galactose-1-phosphate uridyl transferase N-terminal" evidence="15">
    <location>
        <begin position="30"/>
        <end position="186"/>
    </location>
</feature>
<organism evidence="17 18">
    <name type="scientific">Motilibacter deserti</name>
    <dbReference type="NCBI Taxonomy" id="2714956"/>
    <lineage>
        <taxon>Bacteria</taxon>
        <taxon>Bacillati</taxon>
        <taxon>Actinomycetota</taxon>
        <taxon>Actinomycetes</taxon>
        <taxon>Motilibacterales</taxon>
        <taxon>Motilibacteraceae</taxon>
        <taxon>Motilibacter</taxon>
    </lineage>
</organism>
<evidence type="ECO:0000256" key="11">
    <source>
        <dbReference type="ARBA" id="ARBA00023144"/>
    </source>
</evidence>
<dbReference type="SUPFAM" id="SSF54197">
    <property type="entry name" value="HIT-like"/>
    <property type="match status" value="2"/>
</dbReference>
<evidence type="ECO:0000256" key="10">
    <source>
        <dbReference type="ARBA" id="ARBA00022833"/>
    </source>
</evidence>
<comment type="caution">
    <text evidence="17">The sequence shown here is derived from an EMBL/GenBank/DDBJ whole genome shotgun (WGS) entry which is preliminary data.</text>
</comment>
<keyword evidence="8 14" id="KW-0548">Nucleotidyltransferase</keyword>
<evidence type="ECO:0000259" key="15">
    <source>
        <dbReference type="Pfam" id="PF01087"/>
    </source>
</evidence>
<evidence type="ECO:0000256" key="4">
    <source>
        <dbReference type="ARBA" id="ARBA00010951"/>
    </source>
</evidence>
<keyword evidence="9 14" id="KW-0479">Metal-binding</keyword>
<dbReference type="PIRSF" id="PIRSF000808">
    <property type="entry name" value="GalT"/>
    <property type="match status" value="1"/>
</dbReference>
<dbReference type="PANTHER" id="PTHR11943:SF1">
    <property type="entry name" value="GALACTOSE-1-PHOSPHATE URIDYLYLTRANSFERASE"/>
    <property type="match status" value="1"/>
</dbReference>
<comment type="catalytic activity">
    <reaction evidence="1 14">
        <text>alpha-D-galactose 1-phosphate + UDP-alpha-D-glucose = alpha-D-glucose 1-phosphate + UDP-alpha-D-galactose</text>
        <dbReference type="Rhea" id="RHEA:13989"/>
        <dbReference type="ChEBI" id="CHEBI:58336"/>
        <dbReference type="ChEBI" id="CHEBI:58601"/>
        <dbReference type="ChEBI" id="CHEBI:58885"/>
        <dbReference type="ChEBI" id="CHEBI:66914"/>
        <dbReference type="EC" id="2.7.7.12"/>
    </reaction>
</comment>
<evidence type="ECO:0000256" key="5">
    <source>
        <dbReference type="ARBA" id="ARBA00012384"/>
    </source>
</evidence>
<dbReference type="Pfam" id="PF02744">
    <property type="entry name" value="GalP_UDP_tr_C"/>
    <property type="match status" value="1"/>
</dbReference>
<dbReference type="InterPro" id="IPR001937">
    <property type="entry name" value="GalP_UDPtransf1"/>
</dbReference>
<dbReference type="InterPro" id="IPR036265">
    <property type="entry name" value="HIT-like_sf"/>
</dbReference>
<evidence type="ECO:0000256" key="3">
    <source>
        <dbReference type="ARBA" id="ARBA00004947"/>
    </source>
</evidence>
<keyword evidence="18" id="KW-1185">Reference proteome</keyword>
<evidence type="ECO:0000259" key="16">
    <source>
        <dbReference type="Pfam" id="PF02744"/>
    </source>
</evidence>
<evidence type="ECO:0000256" key="6">
    <source>
        <dbReference type="ARBA" id="ARBA00016340"/>
    </source>
</evidence>
<proteinExistence type="inferred from homology"/>
<evidence type="ECO:0000313" key="18">
    <source>
        <dbReference type="Proteomes" id="UP000800981"/>
    </source>
</evidence>
<keyword evidence="10" id="KW-0862">Zinc</keyword>
<accession>A0ABX0H1D2</accession>
<evidence type="ECO:0000256" key="14">
    <source>
        <dbReference type="RuleBase" id="RU000506"/>
    </source>
</evidence>
<evidence type="ECO:0000256" key="8">
    <source>
        <dbReference type="ARBA" id="ARBA00022695"/>
    </source>
</evidence>
<dbReference type="RefSeq" id="WP_166284186.1">
    <property type="nucleotide sequence ID" value="NZ_JAANNP010000047.1"/>
</dbReference>
<reference evidence="17 18" key="1">
    <citation type="submission" date="2020-03" db="EMBL/GenBank/DDBJ databases">
        <title>Two novel Motilibacter sp.</title>
        <authorList>
            <person name="Liu S."/>
        </authorList>
    </citation>
    <scope>NUCLEOTIDE SEQUENCE [LARGE SCALE GENOMIC DNA]</scope>
    <source>
        <strain evidence="17 18">E257</strain>
    </source>
</reference>
<sequence length="350" mass="39177">REIIYFDEADDAQRVLVDPREMAPGAPTSEVRYDAVLDEWVAVAGQRQGRAFLPPRDECPLCPSRDGRQSEVPSPDYDVVVFENKSPSFAQTAAPADASPLNGGLVPREPAYGRCEVVLFTSDHDTSFAQLSPERVRTVLEAWVDRTLALSALPHVEQVFCFENRGEEIGVTLAHPHGQVYAYPFVTPRTRQALDSARRYTRRTFRNLFADVLAAELEEGTRVVAESAHWAAFVPAAARWPLEVHLYPKERVVDLPSLSDAQRDDFPGIYLELLRRFDGLYDTPTPYIAGWHQAPVRADRDLSYLHLTLHSIRRAPGKLKYLAGSESVMWAFVNDVPPEAQAAALRGVQL</sequence>
<dbReference type="GO" id="GO:0016779">
    <property type="term" value="F:nucleotidyltransferase activity"/>
    <property type="evidence" value="ECO:0007669"/>
    <property type="project" value="UniProtKB-KW"/>
</dbReference>
<evidence type="ECO:0000256" key="13">
    <source>
        <dbReference type="NCBIfam" id="TIGR00209"/>
    </source>
</evidence>
<name>A0ABX0H1D2_9ACTN</name>
<feature type="non-terminal residue" evidence="17">
    <location>
        <position position="1"/>
    </location>
</feature>
<evidence type="ECO:0000256" key="9">
    <source>
        <dbReference type="ARBA" id="ARBA00022723"/>
    </source>
</evidence>
<evidence type="ECO:0000256" key="12">
    <source>
        <dbReference type="ARBA" id="ARBA00023277"/>
    </source>
</evidence>
<protein>
    <recommendedName>
        <fullName evidence="6 13">Galactose-1-phosphate uridylyltransferase</fullName>
        <ecNumber evidence="5 13">2.7.7.12</ecNumber>
    </recommendedName>
</protein>
<dbReference type="Proteomes" id="UP000800981">
    <property type="component" value="Unassembled WGS sequence"/>
</dbReference>
<keyword evidence="11 14" id="KW-0299">Galactose metabolism</keyword>
<keyword evidence="7 14" id="KW-0808">Transferase</keyword>
<dbReference type="Gene3D" id="3.30.428.10">
    <property type="entry name" value="HIT-like"/>
    <property type="match status" value="2"/>
</dbReference>
<evidence type="ECO:0000256" key="2">
    <source>
        <dbReference type="ARBA" id="ARBA00001947"/>
    </source>
</evidence>
<dbReference type="PROSITE" id="PS00117">
    <property type="entry name" value="GAL_P_UDP_TRANSF_I"/>
    <property type="match status" value="1"/>
</dbReference>